<organism evidence="2 3">
    <name type="scientific">Hucho hucho</name>
    <name type="common">huchen</name>
    <dbReference type="NCBI Taxonomy" id="62062"/>
    <lineage>
        <taxon>Eukaryota</taxon>
        <taxon>Metazoa</taxon>
        <taxon>Chordata</taxon>
        <taxon>Craniata</taxon>
        <taxon>Vertebrata</taxon>
        <taxon>Euteleostomi</taxon>
        <taxon>Actinopterygii</taxon>
        <taxon>Neopterygii</taxon>
        <taxon>Teleostei</taxon>
        <taxon>Protacanthopterygii</taxon>
        <taxon>Salmoniformes</taxon>
        <taxon>Salmonidae</taxon>
        <taxon>Salmoninae</taxon>
        <taxon>Hucho</taxon>
    </lineage>
</organism>
<reference evidence="2" key="2">
    <citation type="submission" date="2025-08" db="UniProtKB">
        <authorList>
            <consortium name="Ensembl"/>
        </authorList>
    </citation>
    <scope>IDENTIFICATION</scope>
</reference>
<dbReference type="Ensembl" id="ENSHHUT00000002641.1">
    <property type="protein sequence ID" value="ENSHHUP00000002552.1"/>
    <property type="gene ID" value="ENSHHUG00000001642.1"/>
</dbReference>
<feature type="repeat" description="LDL-receptor class B" evidence="1">
    <location>
        <begin position="80"/>
        <end position="122"/>
    </location>
</feature>
<keyword evidence="3" id="KW-1185">Reference proteome</keyword>
<proteinExistence type="predicted"/>
<dbReference type="InterPro" id="IPR011042">
    <property type="entry name" value="6-blade_b-propeller_TolB-like"/>
</dbReference>
<dbReference type="Gene3D" id="2.120.10.30">
    <property type="entry name" value="TolB, C-terminal domain"/>
    <property type="match status" value="1"/>
</dbReference>
<reference evidence="2" key="3">
    <citation type="submission" date="2025-09" db="UniProtKB">
        <authorList>
            <consortium name="Ensembl"/>
        </authorList>
    </citation>
    <scope>IDENTIFICATION</scope>
</reference>
<evidence type="ECO:0000313" key="3">
    <source>
        <dbReference type="Proteomes" id="UP000314982"/>
    </source>
</evidence>
<dbReference type="AlphaFoldDB" id="A0A4W5JH06"/>
<accession>A0A4W5JH06</accession>
<dbReference type="PANTHER" id="PTHR46513">
    <property type="entry name" value="VITELLOGENIN RECEPTOR-LIKE PROTEIN-RELATED-RELATED"/>
    <property type="match status" value="1"/>
</dbReference>
<dbReference type="InterPro" id="IPR000033">
    <property type="entry name" value="LDLR_classB_rpt"/>
</dbReference>
<sequence length="127" mass="14460">MVVDENQSPDIILPIHSLRNVRAIDYDPLDKQLYWIDSKQNAIRRAQEDGNMSMTVVWSPVGSPNLGLQPFDLSIDIYSRFIYWTSEVTNVINVTRTDGSRVGVVLRGEHDRPRAIVVNPERGLVLE</sequence>
<name>A0A4W5JH06_9TELE</name>
<dbReference type="PROSITE" id="PS51120">
    <property type="entry name" value="LDLRB"/>
    <property type="match status" value="1"/>
</dbReference>
<protein>
    <submittedName>
        <fullName evidence="2">Uncharacterized protein</fullName>
    </submittedName>
</protein>
<dbReference type="InterPro" id="IPR050778">
    <property type="entry name" value="Cueball_EGF_LRP_Nidogen"/>
</dbReference>
<evidence type="ECO:0000256" key="1">
    <source>
        <dbReference type="PROSITE-ProRule" id="PRU00461"/>
    </source>
</evidence>
<dbReference type="Proteomes" id="UP000314982">
    <property type="component" value="Unassembled WGS sequence"/>
</dbReference>
<dbReference type="SUPFAM" id="SSF63825">
    <property type="entry name" value="YWTD domain"/>
    <property type="match status" value="1"/>
</dbReference>
<reference evidence="3" key="1">
    <citation type="submission" date="2018-06" db="EMBL/GenBank/DDBJ databases">
        <title>Genome assembly of Danube salmon.</title>
        <authorList>
            <person name="Macqueen D.J."/>
            <person name="Gundappa M.K."/>
        </authorList>
    </citation>
    <scope>NUCLEOTIDE SEQUENCE [LARGE SCALE GENOMIC DNA]</scope>
</reference>
<evidence type="ECO:0000313" key="2">
    <source>
        <dbReference type="Ensembl" id="ENSHHUP00000002552.1"/>
    </source>
</evidence>
<dbReference type="SMART" id="SM00135">
    <property type="entry name" value="LY"/>
    <property type="match status" value="2"/>
</dbReference>
<dbReference type="GeneTree" id="ENSGT00940000158990"/>
<dbReference type="STRING" id="62062.ENSHHUP00000002552"/>